<protein>
    <submittedName>
        <fullName evidence="2">Uncharacterized protein</fullName>
    </submittedName>
</protein>
<proteinExistence type="predicted"/>
<feature type="region of interest" description="Disordered" evidence="1">
    <location>
        <begin position="397"/>
        <end position="417"/>
    </location>
</feature>
<reference evidence="2 3" key="1">
    <citation type="submission" date="2016-10" db="EMBL/GenBank/DDBJ databases">
        <title>Genome sequence of the basidiomycete white-rot fungus Trametes pubescens.</title>
        <authorList>
            <person name="Makela M.R."/>
            <person name="Granchi Z."/>
            <person name="Peng M."/>
            <person name="De Vries R.P."/>
            <person name="Grigoriev I."/>
            <person name="Riley R."/>
            <person name="Hilden K."/>
        </authorList>
    </citation>
    <scope>NUCLEOTIDE SEQUENCE [LARGE SCALE GENOMIC DNA]</scope>
    <source>
        <strain evidence="2 3">FBCC735</strain>
    </source>
</reference>
<feature type="region of interest" description="Disordered" evidence="1">
    <location>
        <begin position="437"/>
        <end position="483"/>
    </location>
</feature>
<name>A0A1M2VY13_TRAPU</name>
<comment type="caution">
    <text evidence="2">The sequence shown here is derived from an EMBL/GenBank/DDBJ whole genome shotgun (WGS) entry which is preliminary data.</text>
</comment>
<dbReference type="OrthoDB" id="2758671at2759"/>
<dbReference type="EMBL" id="MNAD01000486">
    <property type="protein sequence ID" value="OJT12463.1"/>
    <property type="molecule type" value="Genomic_DNA"/>
</dbReference>
<dbReference type="STRING" id="154538.A0A1M2VY13"/>
<dbReference type="Proteomes" id="UP000184267">
    <property type="component" value="Unassembled WGS sequence"/>
</dbReference>
<keyword evidence="3" id="KW-1185">Reference proteome</keyword>
<dbReference type="AlphaFoldDB" id="A0A1M2VY13"/>
<sequence length="590" mass="63094">MELAQATKPKPRAKGRKASATIQPGSSSSTISGSATTPAALLVVHPLAALDEDVQKAARKYTIFIKPWPPLAEVWPLVESTESVDPWDEYTRYPENCSDDAKAAAITRAQAAELRQLIPATILPHVTNAHITFEFSEAVLTQKSHILTSARSMRAAIFSHIQDMNHTVFVGGQAQLRAIGDDSKCQYWRSSANVEEIYPPIILPDAPPREAGRIAYMFKNKAIAKHFNPVGITTQTKYAFFLDEYTKLLVQYGSKPRVGATLEWLEDQVFAGIIHAPTRAASSVAAPGVRTRVDPRDLVELNGELSVELEEPPDLTDHYSATLPQSSASNHRHLLHPAPGVVLVPRYAPPEPAPTLGMPTPTLGMPAPALDMSVPTPAPAPFPHYAHNPPQALPVSVPPTSSQVSYHGNGSHGDGAAIPISRPTSSRVRAIPLSAVSSRGLAHPPHIDEPTTAVTPTYEESDSEEQPLGVPQHPSYPASQSQPITPDVLASALGDINLAHRGRANAYGEVLAATFPTTVDAGPLEDAPQGAATLRKGPAGVRRGRKKNGPTVRRQDIPPVGEPRESTTTGSPIEAGPTTARATRARSRAT</sequence>
<organism evidence="2 3">
    <name type="scientific">Trametes pubescens</name>
    <name type="common">White-rot fungus</name>
    <dbReference type="NCBI Taxonomy" id="154538"/>
    <lineage>
        <taxon>Eukaryota</taxon>
        <taxon>Fungi</taxon>
        <taxon>Dikarya</taxon>
        <taxon>Basidiomycota</taxon>
        <taxon>Agaricomycotina</taxon>
        <taxon>Agaricomycetes</taxon>
        <taxon>Polyporales</taxon>
        <taxon>Polyporaceae</taxon>
        <taxon>Trametes</taxon>
    </lineage>
</organism>
<evidence type="ECO:0000313" key="2">
    <source>
        <dbReference type="EMBL" id="OJT12463.1"/>
    </source>
</evidence>
<evidence type="ECO:0000313" key="3">
    <source>
        <dbReference type="Proteomes" id="UP000184267"/>
    </source>
</evidence>
<feature type="region of interest" description="Disordered" evidence="1">
    <location>
        <begin position="522"/>
        <end position="590"/>
    </location>
</feature>
<feature type="compositionally biased region" description="Low complexity" evidence="1">
    <location>
        <begin position="21"/>
        <end position="33"/>
    </location>
</feature>
<gene>
    <name evidence="2" type="ORF">TRAPUB_10989</name>
</gene>
<evidence type="ECO:0000256" key="1">
    <source>
        <dbReference type="SAM" id="MobiDB-lite"/>
    </source>
</evidence>
<feature type="region of interest" description="Disordered" evidence="1">
    <location>
        <begin position="1"/>
        <end position="33"/>
    </location>
</feature>
<accession>A0A1M2VY13</accession>